<evidence type="ECO:0000313" key="3">
    <source>
        <dbReference type="Proteomes" id="UP000193986"/>
    </source>
</evidence>
<dbReference type="Proteomes" id="UP000193986">
    <property type="component" value="Unassembled WGS sequence"/>
</dbReference>
<feature type="region of interest" description="Disordered" evidence="1">
    <location>
        <begin position="119"/>
        <end position="209"/>
    </location>
</feature>
<protein>
    <submittedName>
        <fullName evidence="2">Uncharacterized protein</fullName>
    </submittedName>
</protein>
<organism evidence="2 3">
    <name type="scientific">Naematelia encephala</name>
    <dbReference type="NCBI Taxonomy" id="71784"/>
    <lineage>
        <taxon>Eukaryota</taxon>
        <taxon>Fungi</taxon>
        <taxon>Dikarya</taxon>
        <taxon>Basidiomycota</taxon>
        <taxon>Agaricomycotina</taxon>
        <taxon>Tremellomycetes</taxon>
        <taxon>Tremellales</taxon>
        <taxon>Naemateliaceae</taxon>
        <taxon>Naematelia</taxon>
    </lineage>
</organism>
<proteinExistence type="predicted"/>
<accession>A0A1Y2AJG4</accession>
<feature type="compositionally biased region" description="Polar residues" evidence="1">
    <location>
        <begin position="131"/>
        <end position="145"/>
    </location>
</feature>
<keyword evidence="3" id="KW-1185">Reference proteome</keyword>
<evidence type="ECO:0000313" key="2">
    <source>
        <dbReference type="EMBL" id="ORY22634.1"/>
    </source>
</evidence>
<reference evidence="2 3" key="1">
    <citation type="submission" date="2016-07" db="EMBL/GenBank/DDBJ databases">
        <title>Pervasive Adenine N6-methylation of Active Genes in Fungi.</title>
        <authorList>
            <consortium name="DOE Joint Genome Institute"/>
            <person name="Mondo S.J."/>
            <person name="Dannebaum R.O."/>
            <person name="Kuo R.C."/>
            <person name="Labutti K."/>
            <person name="Haridas S."/>
            <person name="Kuo A."/>
            <person name="Salamov A."/>
            <person name="Ahrendt S.R."/>
            <person name="Lipzen A."/>
            <person name="Sullivan W."/>
            <person name="Andreopoulos W.B."/>
            <person name="Clum A."/>
            <person name="Lindquist E."/>
            <person name="Daum C."/>
            <person name="Ramamoorthy G.K."/>
            <person name="Gryganskyi A."/>
            <person name="Culley D."/>
            <person name="Magnuson J.K."/>
            <person name="James T.Y."/>
            <person name="O'Malley M.A."/>
            <person name="Stajich J.E."/>
            <person name="Spatafora J.W."/>
            <person name="Visel A."/>
            <person name="Grigoriev I.V."/>
        </authorList>
    </citation>
    <scope>NUCLEOTIDE SEQUENCE [LARGE SCALE GENOMIC DNA]</scope>
    <source>
        <strain evidence="2 3">68-887.2</strain>
    </source>
</reference>
<comment type="caution">
    <text evidence="2">The sequence shown here is derived from an EMBL/GenBank/DDBJ whole genome shotgun (WGS) entry which is preliminary data.</text>
</comment>
<dbReference type="AlphaFoldDB" id="A0A1Y2AJG4"/>
<sequence length="209" mass="22975">MADWMLDTSGPGNQIIQPQSYQRPINSTDRHLPQHPSQFAFSRQPTAGPSRIPDELAAPPYGYTDTSPQYRSILFSLGSAKQAVPHGRCETKNADDPRLDECRPVSIPAAEGCLSMTAGESQISRGEEPQYPNSSLEPSQQGQQLERSRSVEDQSSFQSSMLEQQAQRNAAESHQIQQFVWDSHSDMFLPVTSDGRKIKAESPGVGDGS</sequence>
<dbReference type="EMBL" id="MCFC01000090">
    <property type="protein sequence ID" value="ORY22634.1"/>
    <property type="molecule type" value="Genomic_DNA"/>
</dbReference>
<evidence type="ECO:0000256" key="1">
    <source>
        <dbReference type="SAM" id="MobiDB-lite"/>
    </source>
</evidence>
<feature type="compositionally biased region" description="Polar residues" evidence="1">
    <location>
        <begin position="10"/>
        <end position="27"/>
    </location>
</feature>
<feature type="compositionally biased region" description="Polar residues" evidence="1">
    <location>
        <begin position="153"/>
        <end position="180"/>
    </location>
</feature>
<gene>
    <name evidence="2" type="ORF">BCR39DRAFT_508064</name>
</gene>
<name>A0A1Y2AJG4_9TREE</name>
<dbReference type="InParanoid" id="A0A1Y2AJG4"/>
<feature type="region of interest" description="Disordered" evidence="1">
    <location>
        <begin position="1"/>
        <end position="64"/>
    </location>
</feature>
<feature type="compositionally biased region" description="Polar residues" evidence="1">
    <location>
        <begin position="35"/>
        <end position="47"/>
    </location>
</feature>